<accession>A0AAV4P0F0</accession>
<organism evidence="1 2">
    <name type="scientific">Caerostris extrusa</name>
    <name type="common">Bark spider</name>
    <name type="synonym">Caerostris bankana</name>
    <dbReference type="NCBI Taxonomy" id="172846"/>
    <lineage>
        <taxon>Eukaryota</taxon>
        <taxon>Metazoa</taxon>
        <taxon>Ecdysozoa</taxon>
        <taxon>Arthropoda</taxon>
        <taxon>Chelicerata</taxon>
        <taxon>Arachnida</taxon>
        <taxon>Araneae</taxon>
        <taxon>Araneomorphae</taxon>
        <taxon>Entelegynae</taxon>
        <taxon>Araneoidea</taxon>
        <taxon>Araneidae</taxon>
        <taxon>Caerostris</taxon>
    </lineage>
</organism>
<sequence length="115" mass="13342">MNPDDAFKELKHIVEKCLPKRKKPFFPAVFSSSRNASISVPERKCVVPHISRVERQFLRLPTFQLWTDPLFMSFSVLEGGVCRITPPDKHLLRVIFRDGTMEARDKECHEIRGGF</sequence>
<evidence type="ECO:0000313" key="1">
    <source>
        <dbReference type="EMBL" id="GIX90534.1"/>
    </source>
</evidence>
<reference evidence="1 2" key="1">
    <citation type="submission" date="2021-06" db="EMBL/GenBank/DDBJ databases">
        <title>Caerostris extrusa draft genome.</title>
        <authorList>
            <person name="Kono N."/>
            <person name="Arakawa K."/>
        </authorList>
    </citation>
    <scope>NUCLEOTIDE SEQUENCE [LARGE SCALE GENOMIC DNA]</scope>
</reference>
<proteinExistence type="predicted"/>
<dbReference type="AlphaFoldDB" id="A0AAV4P0F0"/>
<dbReference type="EMBL" id="BPLR01021502">
    <property type="protein sequence ID" value="GIX90534.1"/>
    <property type="molecule type" value="Genomic_DNA"/>
</dbReference>
<keyword evidence="2" id="KW-1185">Reference proteome</keyword>
<comment type="caution">
    <text evidence="1">The sequence shown here is derived from an EMBL/GenBank/DDBJ whole genome shotgun (WGS) entry which is preliminary data.</text>
</comment>
<protein>
    <submittedName>
        <fullName evidence="1">Uncharacterized protein</fullName>
    </submittedName>
</protein>
<dbReference type="Proteomes" id="UP001054945">
    <property type="component" value="Unassembled WGS sequence"/>
</dbReference>
<evidence type="ECO:0000313" key="2">
    <source>
        <dbReference type="Proteomes" id="UP001054945"/>
    </source>
</evidence>
<gene>
    <name evidence="1" type="ORF">CEXT_457811</name>
</gene>
<name>A0AAV4P0F0_CAEEX</name>